<comment type="caution">
    <text evidence="3">The sequence shown here is derived from an EMBL/GenBank/DDBJ whole genome shotgun (WGS) entry which is preliminary data.</text>
</comment>
<dbReference type="Pfam" id="PF00501">
    <property type="entry name" value="AMP-binding"/>
    <property type="match status" value="1"/>
</dbReference>
<dbReference type="SUPFAM" id="SSF47336">
    <property type="entry name" value="ACP-like"/>
    <property type="match status" value="1"/>
</dbReference>
<dbReference type="InterPro" id="IPR036736">
    <property type="entry name" value="ACP-like_sf"/>
</dbReference>
<dbReference type="PANTHER" id="PTHR43272">
    <property type="entry name" value="LONG-CHAIN-FATTY-ACID--COA LIGASE"/>
    <property type="match status" value="1"/>
</dbReference>
<dbReference type="GO" id="GO:0016020">
    <property type="term" value="C:membrane"/>
    <property type="evidence" value="ECO:0007669"/>
    <property type="project" value="TreeGrafter"/>
</dbReference>
<dbReference type="InterPro" id="IPR009081">
    <property type="entry name" value="PP-bd_ACP"/>
</dbReference>
<organism evidence="3">
    <name type="scientific">Aquifex aeolicus</name>
    <dbReference type="NCBI Taxonomy" id="63363"/>
    <lineage>
        <taxon>Bacteria</taxon>
        <taxon>Pseudomonadati</taxon>
        <taxon>Aquificota</taxon>
        <taxon>Aquificia</taxon>
        <taxon>Aquificales</taxon>
        <taxon>Aquificaceae</taxon>
        <taxon>Aquifex</taxon>
    </lineage>
</organism>
<dbReference type="PRINTS" id="PR00154">
    <property type="entry name" value="AMPBINDING"/>
</dbReference>
<keyword evidence="3" id="KW-0436">Ligase</keyword>
<dbReference type="Gene3D" id="3.40.50.12780">
    <property type="entry name" value="N-terminal domain of ligase-like"/>
    <property type="match status" value="1"/>
</dbReference>
<accession>A0A7C5QE70</accession>
<protein>
    <submittedName>
        <fullName evidence="3">Long-chain fatty acid--CoA ligase</fullName>
    </submittedName>
</protein>
<comment type="catalytic activity">
    <reaction evidence="1">
        <text>a long-chain fatty acid + ATP + CoA = a long-chain fatty acyl-CoA + AMP + diphosphate</text>
        <dbReference type="Rhea" id="RHEA:15421"/>
        <dbReference type="ChEBI" id="CHEBI:30616"/>
        <dbReference type="ChEBI" id="CHEBI:33019"/>
        <dbReference type="ChEBI" id="CHEBI:57287"/>
        <dbReference type="ChEBI" id="CHEBI:57560"/>
        <dbReference type="ChEBI" id="CHEBI:83139"/>
        <dbReference type="ChEBI" id="CHEBI:456215"/>
        <dbReference type="EC" id="6.2.1.3"/>
    </reaction>
    <physiologicalReaction direction="left-to-right" evidence="1">
        <dbReference type="Rhea" id="RHEA:15422"/>
    </physiologicalReaction>
</comment>
<dbReference type="SMART" id="SM00563">
    <property type="entry name" value="PlsC"/>
    <property type="match status" value="1"/>
</dbReference>
<dbReference type="Proteomes" id="UP000885792">
    <property type="component" value="Unassembled WGS sequence"/>
</dbReference>
<evidence type="ECO:0000259" key="2">
    <source>
        <dbReference type="PROSITE" id="PS50075"/>
    </source>
</evidence>
<name>A0A7C5QE70_AQUAO</name>
<dbReference type="GO" id="GO:0016746">
    <property type="term" value="F:acyltransferase activity"/>
    <property type="evidence" value="ECO:0007669"/>
    <property type="project" value="InterPro"/>
</dbReference>
<dbReference type="Gene3D" id="1.10.1200.10">
    <property type="entry name" value="ACP-like"/>
    <property type="match status" value="1"/>
</dbReference>
<dbReference type="InterPro" id="IPR000873">
    <property type="entry name" value="AMP-dep_synth/lig_dom"/>
</dbReference>
<dbReference type="PROSITE" id="PS50075">
    <property type="entry name" value="CARRIER"/>
    <property type="match status" value="1"/>
</dbReference>
<dbReference type="InterPro" id="IPR020845">
    <property type="entry name" value="AMP-binding_CS"/>
</dbReference>
<sequence>MLKDHGKTALIHRGREISYAELIEHAGSFARLADVLPDERVLIVSENRPEWVYSLFGVWQRGAVAVPVDFMSEAEEIAYVIEDSEPALVFCSEQTAGNVRKAMELSGRSIEVINYDTLTLPRPHSKAISRSREDVALILYTSGTTGKPKGVMLTFGNLLSNIEGVSETGIATREDSTLAILPFHHSYPLMVTLLLPLHLGATVVFLDRLTPEDILSKLQTYRITILVGVPRLYNLFHRRIMERIEGNLLTRGIFALMKRVPSPSLRRKVFAKVHSVFGGNIKFMVSGGAKLDLKVAEDLTALGFTVLEGYGLTETSPIVTFNPPDRIKLGSVGLPIKDVSVRISQEGEVLVRGPNVMKGYWRREKETAEAIKHGWFHTGDLGHMDEEGYLYITGRKKEILVLGTGKNVNPEEIEALILQESDLVKEAGVLEVDGKLHALLYPDLEKVREMGVVNLQETLKWEVIDRVNRRLPEWKRIAGFRLTSQELPKTRLGKLKRFLLPQLYRSAQEQRTEKEETTLLETEEGRLIKDYLERETGRPVYPSSHLELDLGLDSLGKIEFLSFLEKTFGVSLSEEDLSVHSTVGEVVNFVRSRRNRLSAGEISWREILEKAPPYEPPDYPLIFSLGRALLKLFFRLYNRVSLEGAENFPEGPFIIAPNHTSYLDGFVLAAVLPDRIARKTYFLGEETYFRNPLTSLFARLAHIITVNINRRLKESLQKTARLLKSGRVVVIFPEGARTRTGELMEFKKGVAILSRELGVPVVPVALVGTYESMPLGSWFPRPVRIRVKVGKPLLPEDRSYEEITEELRKRVEELLKSSCR</sequence>
<dbReference type="Pfam" id="PF01553">
    <property type="entry name" value="Acyltransferase"/>
    <property type="match status" value="1"/>
</dbReference>
<proteinExistence type="predicted"/>
<dbReference type="EMBL" id="DRNB01000120">
    <property type="protein sequence ID" value="HHJ63901.1"/>
    <property type="molecule type" value="Genomic_DNA"/>
</dbReference>
<dbReference type="CDD" id="cd07989">
    <property type="entry name" value="LPLAT_AGPAT-like"/>
    <property type="match status" value="1"/>
</dbReference>
<feature type="domain" description="Carrier" evidence="2">
    <location>
        <begin position="518"/>
        <end position="594"/>
    </location>
</feature>
<dbReference type="AlphaFoldDB" id="A0A7C5QE70"/>
<gene>
    <name evidence="3" type="ORF">ENJ61_03250</name>
</gene>
<dbReference type="InterPro" id="IPR042099">
    <property type="entry name" value="ANL_N_sf"/>
</dbReference>
<evidence type="ECO:0000313" key="3">
    <source>
        <dbReference type="EMBL" id="HHJ63901.1"/>
    </source>
</evidence>
<dbReference type="SUPFAM" id="SSF56801">
    <property type="entry name" value="Acetyl-CoA synthetase-like"/>
    <property type="match status" value="1"/>
</dbReference>
<dbReference type="InterPro" id="IPR045851">
    <property type="entry name" value="AMP-bd_C_sf"/>
</dbReference>
<reference evidence="3" key="1">
    <citation type="journal article" date="2020" name="mSystems">
        <title>Genome- and Community-Level Interaction Insights into Carbon Utilization and Element Cycling Functions of Hydrothermarchaeota in Hydrothermal Sediment.</title>
        <authorList>
            <person name="Zhou Z."/>
            <person name="Liu Y."/>
            <person name="Xu W."/>
            <person name="Pan J."/>
            <person name="Luo Z.H."/>
            <person name="Li M."/>
        </authorList>
    </citation>
    <scope>NUCLEOTIDE SEQUENCE [LARGE SCALE GENOMIC DNA]</scope>
    <source>
        <strain evidence="3">HyVt-501</strain>
    </source>
</reference>
<dbReference type="GO" id="GO:0004467">
    <property type="term" value="F:long-chain fatty acid-CoA ligase activity"/>
    <property type="evidence" value="ECO:0007669"/>
    <property type="project" value="UniProtKB-EC"/>
</dbReference>
<dbReference type="PROSITE" id="PS00455">
    <property type="entry name" value="AMP_BINDING"/>
    <property type="match status" value="1"/>
</dbReference>
<dbReference type="Pfam" id="PF23562">
    <property type="entry name" value="AMP-binding_C_3"/>
    <property type="match status" value="1"/>
</dbReference>
<dbReference type="InterPro" id="IPR020459">
    <property type="entry name" value="AMP-binding"/>
</dbReference>
<dbReference type="Gene3D" id="3.30.300.30">
    <property type="match status" value="1"/>
</dbReference>
<dbReference type="SUPFAM" id="SSF69593">
    <property type="entry name" value="Glycerol-3-phosphate (1)-acyltransferase"/>
    <property type="match status" value="1"/>
</dbReference>
<dbReference type="InterPro" id="IPR002123">
    <property type="entry name" value="Plipid/glycerol_acylTrfase"/>
</dbReference>
<dbReference type="PANTHER" id="PTHR43272:SF52">
    <property type="entry name" value="AMP-DEPENDENT SYNTHETASE_LIGASE DOMAIN-CONTAINING PROTEIN"/>
    <property type="match status" value="1"/>
</dbReference>
<dbReference type="Pfam" id="PF00550">
    <property type="entry name" value="PP-binding"/>
    <property type="match status" value="1"/>
</dbReference>
<evidence type="ECO:0000256" key="1">
    <source>
        <dbReference type="ARBA" id="ARBA00024484"/>
    </source>
</evidence>